<dbReference type="EMBL" id="BSYO01000020">
    <property type="protein sequence ID" value="GMH18962.1"/>
    <property type="molecule type" value="Genomic_DNA"/>
</dbReference>
<protein>
    <submittedName>
        <fullName evidence="1">Uncharacterized protein</fullName>
    </submittedName>
</protein>
<gene>
    <name evidence="1" type="ORF">Nepgr_020803</name>
</gene>
<organism evidence="1 2">
    <name type="scientific">Nepenthes gracilis</name>
    <name type="common">Slender pitcher plant</name>
    <dbReference type="NCBI Taxonomy" id="150966"/>
    <lineage>
        <taxon>Eukaryota</taxon>
        <taxon>Viridiplantae</taxon>
        <taxon>Streptophyta</taxon>
        <taxon>Embryophyta</taxon>
        <taxon>Tracheophyta</taxon>
        <taxon>Spermatophyta</taxon>
        <taxon>Magnoliopsida</taxon>
        <taxon>eudicotyledons</taxon>
        <taxon>Gunneridae</taxon>
        <taxon>Pentapetalae</taxon>
        <taxon>Caryophyllales</taxon>
        <taxon>Nepenthaceae</taxon>
        <taxon>Nepenthes</taxon>
    </lineage>
</organism>
<keyword evidence="2" id="KW-1185">Reference proteome</keyword>
<comment type="caution">
    <text evidence="1">The sequence shown here is derived from an EMBL/GenBank/DDBJ whole genome shotgun (WGS) entry which is preliminary data.</text>
</comment>
<sequence length="95" mass="10251">MISESLKCASDGPFDIITMCHGASLEVDDTMEAPASILFAEDGGSSRWLEGSRFSDPSSQNPEPCFFIQCNANDPSETSPQKWAANGELRHLAKA</sequence>
<evidence type="ECO:0000313" key="2">
    <source>
        <dbReference type="Proteomes" id="UP001279734"/>
    </source>
</evidence>
<dbReference type="Proteomes" id="UP001279734">
    <property type="component" value="Unassembled WGS sequence"/>
</dbReference>
<proteinExistence type="predicted"/>
<dbReference type="AlphaFoldDB" id="A0AAD3SYN0"/>
<reference evidence="1" key="1">
    <citation type="submission" date="2023-05" db="EMBL/GenBank/DDBJ databases">
        <title>Nepenthes gracilis genome sequencing.</title>
        <authorList>
            <person name="Fukushima K."/>
        </authorList>
    </citation>
    <scope>NUCLEOTIDE SEQUENCE</scope>
    <source>
        <strain evidence="1">SING2019-196</strain>
    </source>
</reference>
<accession>A0AAD3SYN0</accession>
<name>A0AAD3SYN0_NEPGR</name>
<evidence type="ECO:0000313" key="1">
    <source>
        <dbReference type="EMBL" id="GMH18962.1"/>
    </source>
</evidence>